<accession>A0A3B6JDR4</accession>
<feature type="transmembrane region" description="Helical" evidence="1">
    <location>
        <begin position="27"/>
        <end position="44"/>
    </location>
</feature>
<organism evidence="3">
    <name type="scientific">Triticum aestivum</name>
    <name type="common">Wheat</name>
    <dbReference type="NCBI Taxonomy" id="4565"/>
    <lineage>
        <taxon>Eukaryota</taxon>
        <taxon>Viridiplantae</taxon>
        <taxon>Streptophyta</taxon>
        <taxon>Embryophyta</taxon>
        <taxon>Tracheophyta</taxon>
        <taxon>Spermatophyta</taxon>
        <taxon>Magnoliopsida</taxon>
        <taxon>Liliopsida</taxon>
        <taxon>Poales</taxon>
        <taxon>Poaceae</taxon>
        <taxon>BOP clade</taxon>
        <taxon>Pooideae</taxon>
        <taxon>Triticodae</taxon>
        <taxon>Triticeae</taxon>
        <taxon>Triticinae</taxon>
        <taxon>Triticum</taxon>
    </lineage>
</organism>
<dbReference type="Proteomes" id="UP000019116">
    <property type="component" value="Chromosome 4D"/>
</dbReference>
<keyword evidence="1" id="KW-0812">Transmembrane</keyword>
<keyword evidence="4" id="KW-1185">Reference proteome</keyword>
<dbReference type="OrthoDB" id="681374at2759"/>
<feature type="domain" description="Myb/SANT-like" evidence="2">
    <location>
        <begin position="128"/>
        <end position="222"/>
    </location>
</feature>
<dbReference type="Gramene" id="TraesCS4D02G076700.2">
    <property type="protein sequence ID" value="TraesCS4D02G076700.2"/>
    <property type="gene ID" value="TraesCS4D02G076700"/>
</dbReference>
<dbReference type="PANTHER" id="PTHR46934:SF11">
    <property type="entry name" value="MYB_SANT-LIKE DOMAIN-CONTAINING PROTEIN"/>
    <property type="match status" value="1"/>
</dbReference>
<name>A0A3B6JDR4_WHEAT</name>
<proteinExistence type="predicted"/>
<sequence>MSKNKTNNERSIIFESIKLCVRRSKSTWLLIFRVIFVDIFMITMSTSAAVSVAAAAAVSSAAAAVGRLLPLLPRTSSPSPPRKIYMDASSKFNLVQAARGRKVVLGAKMDSRKITKRDSPNDLKSRAQWNLELERALVEILLEHNTPYHRGGNGWSGEVWNMMVRIFHARHSYVKFSKYQLQEKEKEIKREYKMLREARKQSGVGWDEMRCMIQADAHLWDELTILFGSRINKFKSKPFPLFNLLGDLYDVHIVEGHYNFTSTSEPSQIAGVAHTETETEEVNRRFSHLLVK</sequence>
<dbReference type="InterPro" id="IPR024752">
    <property type="entry name" value="Myb/SANT-like_dom"/>
</dbReference>
<keyword evidence="1" id="KW-1133">Transmembrane helix</keyword>
<dbReference type="EnsemblPlants" id="TraesCS4D02G076700.2">
    <property type="protein sequence ID" value="TraesCS4D02G076700.2"/>
    <property type="gene ID" value="TraesCS4D02G076700"/>
</dbReference>
<dbReference type="Pfam" id="PF12776">
    <property type="entry name" value="Myb_DNA-bind_3"/>
    <property type="match status" value="1"/>
</dbReference>
<protein>
    <recommendedName>
        <fullName evidence="2">Myb/SANT-like domain-containing protein</fullName>
    </recommendedName>
</protein>
<evidence type="ECO:0000313" key="3">
    <source>
        <dbReference type="EnsemblPlants" id="TraesCS4D02G076700.2"/>
    </source>
</evidence>
<dbReference type="PANTHER" id="PTHR46934">
    <property type="entry name" value="MYB_DNA-BIND_3 DOMAIN-CONTAINING PROTEIN-RELATED"/>
    <property type="match status" value="1"/>
</dbReference>
<dbReference type="Gramene" id="TraesCS4D03G0145400.2">
    <property type="protein sequence ID" value="TraesCS4D03G0145400.2.CDS"/>
    <property type="gene ID" value="TraesCS4D03G0145400"/>
</dbReference>
<evidence type="ECO:0000313" key="4">
    <source>
        <dbReference type="Proteomes" id="UP000019116"/>
    </source>
</evidence>
<dbReference type="AlphaFoldDB" id="A0A3B6JDR4"/>
<reference evidence="3" key="2">
    <citation type="submission" date="2018-10" db="UniProtKB">
        <authorList>
            <consortium name="EnsemblPlants"/>
        </authorList>
    </citation>
    <scope>IDENTIFICATION</scope>
</reference>
<gene>
    <name evidence="3" type="primary">LOC123099581</name>
</gene>
<evidence type="ECO:0000259" key="2">
    <source>
        <dbReference type="Pfam" id="PF12776"/>
    </source>
</evidence>
<reference evidence="3" key="1">
    <citation type="submission" date="2018-08" db="EMBL/GenBank/DDBJ databases">
        <authorList>
            <person name="Rossello M."/>
        </authorList>
    </citation>
    <scope>NUCLEOTIDE SEQUENCE [LARGE SCALE GENOMIC DNA]</scope>
    <source>
        <strain evidence="3">cv. Chinese Spring</strain>
    </source>
</reference>
<keyword evidence="1" id="KW-0472">Membrane</keyword>
<evidence type="ECO:0000256" key="1">
    <source>
        <dbReference type="SAM" id="Phobius"/>
    </source>
</evidence>